<reference evidence="2 3" key="1">
    <citation type="submission" date="2024-09" db="EMBL/GenBank/DDBJ databases">
        <authorList>
            <person name="Sun Q."/>
            <person name="Mori K."/>
        </authorList>
    </citation>
    <scope>NUCLEOTIDE SEQUENCE [LARGE SCALE GENOMIC DNA]</scope>
    <source>
        <strain evidence="2 3">KCTC 23076</strain>
    </source>
</reference>
<accession>A0ABV6RVX2</accession>
<gene>
    <name evidence="2" type="ORF">ACFFGH_19685</name>
</gene>
<evidence type="ECO:0000256" key="1">
    <source>
        <dbReference type="SAM" id="MobiDB-lite"/>
    </source>
</evidence>
<keyword evidence="3" id="KW-1185">Reference proteome</keyword>
<evidence type="ECO:0000313" key="2">
    <source>
        <dbReference type="EMBL" id="MFC0680063.1"/>
    </source>
</evidence>
<name>A0ABV6RVX2_9GAMM</name>
<organism evidence="2 3">
    <name type="scientific">Lysobacter korlensis</name>
    <dbReference type="NCBI Taxonomy" id="553636"/>
    <lineage>
        <taxon>Bacteria</taxon>
        <taxon>Pseudomonadati</taxon>
        <taxon>Pseudomonadota</taxon>
        <taxon>Gammaproteobacteria</taxon>
        <taxon>Lysobacterales</taxon>
        <taxon>Lysobacteraceae</taxon>
        <taxon>Lysobacter</taxon>
    </lineage>
</organism>
<protein>
    <submittedName>
        <fullName evidence="2">Uncharacterized protein</fullName>
    </submittedName>
</protein>
<dbReference type="Proteomes" id="UP001589896">
    <property type="component" value="Unassembled WGS sequence"/>
</dbReference>
<feature type="region of interest" description="Disordered" evidence="1">
    <location>
        <begin position="1"/>
        <end position="21"/>
    </location>
</feature>
<sequence>MTLPVQPATGEPGAGALPVASGGWLRPAAERPAEPRWGHPEGIQVGLHPLRGPRGLLRIYTPYLDHPRDRLLNFVAVEPIRAGETRRGLSELEHSALDDAPGKRFWSSDHFEDDAPRDPTDAAAGVLEQLDGVEHLTVWVHSERFENGAEVSVRVRFRADRPHEVAVAGFRRPGSAELDTCVLTATMGNFARLRRLHLRDRVVTPTELWPEFTGPHFAEHARFGVDDLVRKNGSVVVFATTDEEAPHEAVYSDDTSVHWHYVGNRAVQGWRVEEPSPDLQVLVNARWAYWASTSPIPGGVSFENFEVLEPFRDGQEFVFWVEPHLSDVDLDLLTER</sequence>
<evidence type="ECO:0000313" key="3">
    <source>
        <dbReference type="Proteomes" id="UP001589896"/>
    </source>
</evidence>
<proteinExistence type="predicted"/>
<dbReference type="RefSeq" id="WP_386671467.1">
    <property type="nucleotide sequence ID" value="NZ_JBHLTG010000005.1"/>
</dbReference>
<dbReference type="EMBL" id="JBHLTG010000005">
    <property type="protein sequence ID" value="MFC0680063.1"/>
    <property type="molecule type" value="Genomic_DNA"/>
</dbReference>
<comment type="caution">
    <text evidence="2">The sequence shown here is derived from an EMBL/GenBank/DDBJ whole genome shotgun (WGS) entry which is preliminary data.</text>
</comment>